<protein>
    <recommendedName>
        <fullName evidence="4">Glutamate--cysteine ligase</fullName>
        <ecNumber evidence="4">6.3.2.2</ecNumber>
    </recommendedName>
</protein>
<dbReference type="GO" id="GO:0004357">
    <property type="term" value="F:glutamate-cysteine ligase activity"/>
    <property type="evidence" value="ECO:0007669"/>
    <property type="project" value="UniProtKB-UniRule"/>
</dbReference>
<keyword evidence="1 4" id="KW-0436">Ligase</keyword>
<dbReference type="GO" id="GO:0005524">
    <property type="term" value="F:ATP binding"/>
    <property type="evidence" value="ECO:0007669"/>
    <property type="project" value="UniProtKB-UniRule"/>
</dbReference>
<dbReference type="InterPro" id="IPR006336">
    <property type="entry name" value="GCS2"/>
</dbReference>
<keyword evidence="6" id="KW-1185">Reference proteome</keyword>
<dbReference type="Proteomes" id="UP000503640">
    <property type="component" value="Unassembled WGS sequence"/>
</dbReference>
<dbReference type="Pfam" id="PF04107">
    <property type="entry name" value="GCS2"/>
    <property type="match status" value="1"/>
</dbReference>
<comment type="similarity">
    <text evidence="4">Belongs to the glutamate--cysteine ligase type 2 family. EgtA subfamily.</text>
</comment>
<dbReference type="InterPro" id="IPR035434">
    <property type="entry name" value="GCL_bact_plant"/>
</dbReference>
<proteinExistence type="inferred from homology"/>
<evidence type="ECO:0000256" key="2">
    <source>
        <dbReference type="ARBA" id="ARBA00022741"/>
    </source>
</evidence>
<sequence>MAPGVTRRYKAAMSLDPRISDSPLVRGVGDLTSWFRDRERPASEWKVGLEQEKVGLVAGTLDPVPYDGPRGIAALLRGFERYDYAPVEDEGHVIAAQKDGLTISIEPGGQLELSGRPFQDVHVVAAELDRHLAKCRVLGEELGIELLAVGYRPWGTPATAPWMPKSRYLVMRPFLAARGRRGEDMMAMTASVQASYDFGSERDMAEKLRVALAVQPAVVALYANAPFVDGAPCGWKSFRAAVWEDVDRARSGLLPFAFEPGFLEDPYRRYVEWALDVPMIFLRRDGRYLDPGGQTFRAFLAGGLHGTRPTLADWEDHLSTLFPEVRVKGVVEVRGADACDAAMTKGLTAFWKGLLYDRTARADAFALVSGLSLDERRSLTLAAGREGLEARLPDGRTLARLAGELVELSAAGLCRQKCCGQQGQDERVFLDPLRARAASGRSPADDALAAFAGGGARALAAHLRVA</sequence>
<dbReference type="SUPFAM" id="SSF55931">
    <property type="entry name" value="Glutamine synthetase/guanido kinase"/>
    <property type="match status" value="1"/>
</dbReference>
<name>A0A7I9VKS4_9BACT</name>
<comment type="function">
    <text evidence="4">Catalyzes the synthesis of gamma-glutamylcysteine (gamma-GC).</text>
</comment>
<comment type="catalytic activity">
    <reaction evidence="4">
        <text>L-cysteine + L-glutamate + ATP = gamma-L-glutamyl-L-cysteine + ADP + phosphate + H(+)</text>
        <dbReference type="Rhea" id="RHEA:13285"/>
        <dbReference type="ChEBI" id="CHEBI:15378"/>
        <dbReference type="ChEBI" id="CHEBI:29985"/>
        <dbReference type="ChEBI" id="CHEBI:30616"/>
        <dbReference type="ChEBI" id="CHEBI:35235"/>
        <dbReference type="ChEBI" id="CHEBI:43474"/>
        <dbReference type="ChEBI" id="CHEBI:58173"/>
        <dbReference type="ChEBI" id="CHEBI:456216"/>
        <dbReference type="EC" id="6.3.2.2"/>
    </reaction>
</comment>
<keyword evidence="3 4" id="KW-0067">ATP-binding</keyword>
<dbReference type="InterPro" id="IPR014746">
    <property type="entry name" value="Gln_synth/guanido_kin_cat_dom"/>
</dbReference>
<evidence type="ECO:0000256" key="1">
    <source>
        <dbReference type="ARBA" id="ARBA00022598"/>
    </source>
</evidence>
<evidence type="ECO:0000256" key="4">
    <source>
        <dbReference type="PIRNR" id="PIRNR017901"/>
    </source>
</evidence>
<dbReference type="PANTHER" id="PTHR34378">
    <property type="entry name" value="GLUTAMATE--CYSTEINE LIGASE, CHLOROPLASTIC"/>
    <property type="match status" value="1"/>
</dbReference>
<dbReference type="PANTHER" id="PTHR34378:SF1">
    <property type="entry name" value="GLUTAMATE--CYSTEINE LIGASE, CHLOROPLASTIC"/>
    <property type="match status" value="1"/>
</dbReference>
<reference evidence="6" key="1">
    <citation type="journal article" date="2020" name="Appl. Environ. Microbiol.">
        <title>Diazotrophic Anaeromyxobacter Isolates from Soils.</title>
        <authorList>
            <person name="Masuda Y."/>
            <person name="Yamanaka H."/>
            <person name="Xu Z.X."/>
            <person name="Shiratori Y."/>
            <person name="Aono T."/>
            <person name="Amachi S."/>
            <person name="Senoo K."/>
            <person name="Itoh H."/>
        </authorList>
    </citation>
    <scope>NUCLEOTIDE SEQUENCE [LARGE SCALE GENOMIC DNA]</scope>
    <source>
        <strain evidence="6">R267</strain>
    </source>
</reference>
<dbReference type="PIRSF" id="PIRSF017901">
    <property type="entry name" value="GCL"/>
    <property type="match status" value="1"/>
</dbReference>
<accession>A0A7I9VKS4</accession>
<dbReference type="EC" id="6.3.2.2" evidence="4"/>
<comment type="caution">
    <text evidence="5">The sequence shown here is derived from an EMBL/GenBank/DDBJ whole genome shotgun (WGS) entry which is preliminary data.</text>
</comment>
<dbReference type="AlphaFoldDB" id="A0A7I9VKS4"/>
<organism evidence="5 6">
    <name type="scientific">Anaeromyxobacter diazotrophicus</name>
    <dbReference type="NCBI Taxonomy" id="2590199"/>
    <lineage>
        <taxon>Bacteria</taxon>
        <taxon>Pseudomonadati</taxon>
        <taxon>Myxococcota</taxon>
        <taxon>Myxococcia</taxon>
        <taxon>Myxococcales</taxon>
        <taxon>Cystobacterineae</taxon>
        <taxon>Anaeromyxobacteraceae</taxon>
        <taxon>Anaeromyxobacter</taxon>
    </lineage>
</organism>
<dbReference type="GO" id="GO:0006750">
    <property type="term" value="P:glutathione biosynthetic process"/>
    <property type="evidence" value="ECO:0007669"/>
    <property type="project" value="UniProtKB-UniRule"/>
</dbReference>
<dbReference type="Gene3D" id="3.30.590.20">
    <property type="match status" value="1"/>
</dbReference>
<evidence type="ECO:0000256" key="3">
    <source>
        <dbReference type="ARBA" id="ARBA00022840"/>
    </source>
</evidence>
<dbReference type="EMBL" id="BJTG01000003">
    <property type="protein sequence ID" value="GEJ56740.1"/>
    <property type="molecule type" value="Genomic_DNA"/>
</dbReference>
<evidence type="ECO:0000313" key="5">
    <source>
        <dbReference type="EMBL" id="GEJ56740.1"/>
    </source>
</evidence>
<evidence type="ECO:0000313" key="6">
    <source>
        <dbReference type="Proteomes" id="UP000503640"/>
    </source>
</evidence>
<keyword evidence="2 4" id="KW-0547">Nucleotide-binding</keyword>
<gene>
    <name evidence="5" type="primary">gshA</name>
    <name evidence="5" type="ORF">AMYX_14810</name>
</gene>